<feature type="compositionally biased region" description="Basic and acidic residues" evidence="1">
    <location>
        <begin position="1"/>
        <end position="15"/>
    </location>
</feature>
<accession>A0A1Y0ZC52</accession>
<name>A0A1Y0ZC52_9HYPH</name>
<reference evidence="3" key="2">
    <citation type="submission" date="2015-01" db="EMBL/GenBank/DDBJ databases">
        <title>Complete genome sequence of Methylobacterium aquaticum strain 22A.</title>
        <authorList>
            <person name="Tani A."/>
            <person name="Ogura Y."/>
            <person name="Hayashi T."/>
        </authorList>
    </citation>
    <scope>NUCLEOTIDE SEQUENCE [LARGE SCALE GENOMIC DNA]</scope>
    <source>
        <strain evidence="3">MA-22A</strain>
    </source>
</reference>
<gene>
    <name evidence="2" type="ORF">Maq22A_c28375</name>
</gene>
<dbReference type="STRING" id="270351.Maq22A_c28375"/>
<feature type="region of interest" description="Disordered" evidence="1">
    <location>
        <begin position="1"/>
        <end position="81"/>
    </location>
</feature>
<evidence type="ECO:0000313" key="2">
    <source>
        <dbReference type="EMBL" id="BAR47181.1"/>
    </source>
</evidence>
<evidence type="ECO:0000313" key="3">
    <source>
        <dbReference type="Proteomes" id="UP000061432"/>
    </source>
</evidence>
<sequence length="150" mass="15905">MRPDARRSPDEDRSSSIEGGYPLPPAPFEGPDGPRAITDSPLRCDRNRRARGFDVSSARSRAGGKGEAGGPGPPDRDAAPGLRSCRFVEKCSRSDGGASSSSGNFGTRTGIGAHESCETLAFGCIEPQSSRCCRQEQASGYKICPQWRSV</sequence>
<dbReference type="Proteomes" id="UP000061432">
    <property type="component" value="Chromosome"/>
</dbReference>
<protein>
    <submittedName>
        <fullName evidence="2">Uncharacterized protein</fullName>
    </submittedName>
</protein>
<evidence type="ECO:0000256" key="1">
    <source>
        <dbReference type="SAM" id="MobiDB-lite"/>
    </source>
</evidence>
<dbReference type="EMBL" id="AP014704">
    <property type="protein sequence ID" value="BAR47181.1"/>
    <property type="molecule type" value="Genomic_DNA"/>
</dbReference>
<dbReference type="KEGG" id="maqu:Maq22A_c28375"/>
<organism evidence="2 3">
    <name type="scientific">Methylobacterium aquaticum</name>
    <dbReference type="NCBI Taxonomy" id="270351"/>
    <lineage>
        <taxon>Bacteria</taxon>
        <taxon>Pseudomonadati</taxon>
        <taxon>Pseudomonadota</taxon>
        <taxon>Alphaproteobacteria</taxon>
        <taxon>Hyphomicrobiales</taxon>
        <taxon>Methylobacteriaceae</taxon>
        <taxon>Methylobacterium</taxon>
    </lineage>
</organism>
<dbReference type="AlphaFoldDB" id="A0A1Y0ZC52"/>
<proteinExistence type="predicted"/>
<reference evidence="2 3" key="1">
    <citation type="journal article" date="2015" name="Genome Announc.">
        <title>Complete Genome Sequence of Methylobacterium aquaticum Strain 22A, Isolated from Racomitrium japonicum Moss.</title>
        <authorList>
            <person name="Tani A."/>
            <person name="Ogura Y."/>
            <person name="Hayashi T."/>
            <person name="Kimbara K."/>
        </authorList>
    </citation>
    <scope>NUCLEOTIDE SEQUENCE [LARGE SCALE GENOMIC DNA]</scope>
    <source>
        <strain evidence="2 3">MA-22A</strain>
    </source>
</reference>